<feature type="domain" description="BHLH" evidence="8">
    <location>
        <begin position="83"/>
        <end position="134"/>
    </location>
</feature>
<evidence type="ECO:0000256" key="1">
    <source>
        <dbReference type="ARBA" id="ARBA00004123"/>
    </source>
</evidence>
<protein>
    <submittedName>
        <fullName evidence="9">Helix-loop-helix DNA-binding domain</fullName>
    </submittedName>
</protein>
<keyword evidence="3" id="KW-0805">Transcription regulation</keyword>
<dbReference type="InterPro" id="IPR054502">
    <property type="entry name" value="bHLH-TF_ACT-like_plant"/>
</dbReference>
<dbReference type="OrthoDB" id="675169at2759"/>
<dbReference type="InterPro" id="IPR044283">
    <property type="entry name" value="FAMA/SPEECHLESS/MUTE-like"/>
</dbReference>
<dbReference type="GO" id="GO:0010052">
    <property type="term" value="P:guard cell differentiation"/>
    <property type="evidence" value="ECO:0007669"/>
    <property type="project" value="InterPro"/>
</dbReference>
<dbReference type="Pfam" id="PF00010">
    <property type="entry name" value="HLH"/>
    <property type="match status" value="1"/>
</dbReference>
<dbReference type="SUPFAM" id="SSF47459">
    <property type="entry name" value="HLH, helix-loop-helix DNA-binding domain"/>
    <property type="match status" value="1"/>
</dbReference>
<dbReference type="GO" id="GO:0045893">
    <property type="term" value="P:positive regulation of DNA-templated transcription"/>
    <property type="evidence" value="ECO:0007669"/>
    <property type="project" value="TreeGrafter"/>
</dbReference>
<keyword evidence="10" id="KW-1185">Reference proteome</keyword>
<sequence length="312" mass="33873">MGEDLAEVFGHAKLTQAELVGASSPEDLFSILETFEDAINVELPPVGSQGLAGPFEADEDDEEAGQARKKQKVSDSAVAQDGQQKMSHITVERNRRKQMNDHLSVLRSLMPCFYVKRGDQASIIGGVVEYIKELQQVLQSLEAKKQRKAYGELLSPRPASSPRSSSTLSPRPPPLSPRMALPISPRTPQPRSPYGPGMQRGYLSPTLVSPHESSSPSLDSNSSELVANSKSPVADVEVKFSGPNVILRTVSHRIPGQALKIVAALEALALEILRASITTADDTMLNSFTIKIGIECELSAEELAQKIQQTFY</sequence>
<keyword evidence="5" id="KW-0804">Transcription</keyword>
<evidence type="ECO:0000256" key="2">
    <source>
        <dbReference type="ARBA" id="ARBA00005510"/>
    </source>
</evidence>
<keyword evidence="4 9" id="KW-0238">DNA-binding</keyword>
<dbReference type="CDD" id="cd11448">
    <property type="entry name" value="bHLH_AtFAMA_like"/>
    <property type="match status" value="1"/>
</dbReference>
<reference evidence="9" key="1">
    <citation type="submission" date="2022-05" db="EMBL/GenBank/DDBJ databases">
        <title>The Musa troglodytarum L. genome provides insights into the mechanism of non-climacteric behaviour and enrichment of carotenoids.</title>
        <authorList>
            <person name="Wang J."/>
        </authorList>
    </citation>
    <scope>NUCLEOTIDE SEQUENCE</scope>
    <source>
        <tissue evidence="9">Leaf</tissue>
    </source>
</reference>
<dbReference type="GO" id="GO:0003677">
    <property type="term" value="F:DNA binding"/>
    <property type="evidence" value="ECO:0007669"/>
    <property type="project" value="UniProtKB-KW"/>
</dbReference>
<gene>
    <name evidence="9" type="ORF">MUK42_16693</name>
</gene>
<dbReference type="Pfam" id="PF22754">
    <property type="entry name" value="bHLH-TF_ACT-like_plant"/>
    <property type="match status" value="1"/>
</dbReference>
<dbReference type="SMART" id="SM00353">
    <property type="entry name" value="HLH"/>
    <property type="match status" value="1"/>
</dbReference>
<feature type="compositionally biased region" description="Low complexity" evidence="7">
    <location>
        <begin position="209"/>
        <end position="225"/>
    </location>
</feature>
<dbReference type="GO" id="GO:0005634">
    <property type="term" value="C:nucleus"/>
    <property type="evidence" value="ECO:0007669"/>
    <property type="project" value="UniProtKB-SubCell"/>
</dbReference>
<evidence type="ECO:0000313" key="9">
    <source>
        <dbReference type="EMBL" id="URE05883.1"/>
    </source>
</evidence>
<dbReference type="GO" id="GO:0046983">
    <property type="term" value="F:protein dimerization activity"/>
    <property type="evidence" value="ECO:0007669"/>
    <property type="project" value="InterPro"/>
</dbReference>
<evidence type="ECO:0000259" key="8">
    <source>
        <dbReference type="PROSITE" id="PS50888"/>
    </source>
</evidence>
<feature type="region of interest" description="Disordered" evidence="7">
    <location>
        <begin position="68"/>
        <end position="87"/>
    </location>
</feature>
<evidence type="ECO:0000256" key="4">
    <source>
        <dbReference type="ARBA" id="ARBA00023125"/>
    </source>
</evidence>
<dbReference type="AlphaFoldDB" id="A0A9E7G6I3"/>
<dbReference type="InterPro" id="IPR036638">
    <property type="entry name" value="HLH_DNA-bd_sf"/>
</dbReference>
<dbReference type="Proteomes" id="UP001055439">
    <property type="component" value="Chromosome 5"/>
</dbReference>
<comment type="subcellular location">
    <subcellularLocation>
        <location evidence="1">Nucleus</location>
    </subcellularLocation>
</comment>
<dbReference type="FunFam" id="4.10.280.10:FF:000061">
    <property type="entry name" value="Transcription factor SPEECHLESS"/>
    <property type="match status" value="1"/>
</dbReference>
<organism evidence="9 10">
    <name type="scientific">Musa troglodytarum</name>
    <name type="common">fe'i banana</name>
    <dbReference type="NCBI Taxonomy" id="320322"/>
    <lineage>
        <taxon>Eukaryota</taxon>
        <taxon>Viridiplantae</taxon>
        <taxon>Streptophyta</taxon>
        <taxon>Embryophyta</taxon>
        <taxon>Tracheophyta</taxon>
        <taxon>Spermatophyta</taxon>
        <taxon>Magnoliopsida</taxon>
        <taxon>Liliopsida</taxon>
        <taxon>Zingiberales</taxon>
        <taxon>Musaceae</taxon>
        <taxon>Musa</taxon>
    </lineage>
</organism>
<evidence type="ECO:0000256" key="3">
    <source>
        <dbReference type="ARBA" id="ARBA00023015"/>
    </source>
</evidence>
<dbReference type="GO" id="GO:0003700">
    <property type="term" value="F:DNA-binding transcription factor activity"/>
    <property type="evidence" value="ECO:0007669"/>
    <property type="project" value="InterPro"/>
</dbReference>
<comment type="similarity">
    <text evidence="2">Belongs to the bHLH protein family.</text>
</comment>
<dbReference type="Gene3D" id="4.10.280.10">
    <property type="entry name" value="Helix-loop-helix DNA-binding domain"/>
    <property type="match status" value="1"/>
</dbReference>
<accession>A0A9E7G6I3</accession>
<name>A0A9E7G6I3_9LILI</name>
<evidence type="ECO:0000313" key="10">
    <source>
        <dbReference type="Proteomes" id="UP001055439"/>
    </source>
</evidence>
<proteinExistence type="inferred from homology"/>
<feature type="region of interest" description="Disordered" evidence="7">
    <location>
        <begin position="152"/>
        <end position="226"/>
    </location>
</feature>
<keyword evidence="6" id="KW-0539">Nucleus</keyword>
<dbReference type="InterPro" id="IPR011598">
    <property type="entry name" value="bHLH_dom"/>
</dbReference>
<evidence type="ECO:0000256" key="5">
    <source>
        <dbReference type="ARBA" id="ARBA00023163"/>
    </source>
</evidence>
<dbReference type="PROSITE" id="PS50888">
    <property type="entry name" value="BHLH"/>
    <property type="match status" value="1"/>
</dbReference>
<dbReference type="PANTHER" id="PTHR46684:SF4">
    <property type="entry name" value="TRANSCRIPTION FACTOR SPEECHLESS"/>
    <property type="match status" value="1"/>
</dbReference>
<evidence type="ECO:0000256" key="7">
    <source>
        <dbReference type="SAM" id="MobiDB-lite"/>
    </source>
</evidence>
<evidence type="ECO:0000256" key="6">
    <source>
        <dbReference type="ARBA" id="ARBA00023242"/>
    </source>
</evidence>
<dbReference type="PANTHER" id="PTHR46684">
    <property type="entry name" value="TRANSCRIPTION FACTOR FAMA"/>
    <property type="match status" value="1"/>
</dbReference>
<feature type="compositionally biased region" description="Low complexity" evidence="7">
    <location>
        <begin position="153"/>
        <end position="169"/>
    </location>
</feature>
<dbReference type="EMBL" id="CP097507">
    <property type="protein sequence ID" value="URE05883.1"/>
    <property type="molecule type" value="Genomic_DNA"/>
</dbReference>